<proteinExistence type="predicted"/>
<protein>
    <recommendedName>
        <fullName evidence="1">KIB1-4 beta-propeller domain-containing protein</fullName>
    </recommendedName>
</protein>
<organism evidence="2 3">
    <name type="scientific">Rhynchospora breviuscula</name>
    <dbReference type="NCBI Taxonomy" id="2022672"/>
    <lineage>
        <taxon>Eukaryota</taxon>
        <taxon>Viridiplantae</taxon>
        <taxon>Streptophyta</taxon>
        <taxon>Embryophyta</taxon>
        <taxon>Tracheophyta</taxon>
        <taxon>Spermatophyta</taxon>
        <taxon>Magnoliopsida</taxon>
        <taxon>Liliopsida</taxon>
        <taxon>Poales</taxon>
        <taxon>Cyperaceae</taxon>
        <taxon>Cyperoideae</taxon>
        <taxon>Rhynchosporeae</taxon>
        <taxon>Rhynchospora</taxon>
    </lineage>
</organism>
<dbReference type="EMBL" id="JAMQYH010000005">
    <property type="protein sequence ID" value="KAJ1687718.1"/>
    <property type="molecule type" value="Genomic_DNA"/>
</dbReference>
<dbReference type="Pfam" id="PF03478">
    <property type="entry name" value="Beta-prop_KIB1-4"/>
    <property type="match status" value="1"/>
</dbReference>
<reference evidence="2" key="1">
    <citation type="journal article" date="2022" name="Cell">
        <title>Repeat-based holocentromeres influence genome architecture and karyotype evolution.</title>
        <authorList>
            <person name="Hofstatter P.G."/>
            <person name="Thangavel G."/>
            <person name="Lux T."/>
            <person name="Neumann P."/>
            <person name="Vondrak T."/>
            <person name="Novak P."/>
            <person name="Zhang M."/>
            <person name="Costa L."/>
            <person name="Castellani M."/>
            <person name="Scott A."/>
            <person name="Toegelov H."/>
            <person name="Fuchs J."/>
            <person name="Mata-Sucre Y."/>
            <person name="Dias Y."/>
            <person name="Vanzela A.L.L."/>
            <person name="Huettel B."/>
            <person name="Almeida C.C.S."/>
            <person name="Simkova H."/>
            <person name="Souza G."/>
            <person name="Pedrosa-Harand A."/>
            <person name="Macas J."/>
            <person name="Mayer K.F.X."/>
            <person name="Houben A."/>
            <person name="Marques A."/>
        </authorList>
    </citation>
    <scope>NUCLEOTIDE SEQUENCE</scope>
    <source>
        <strain evidence="2">RhyBre1mFocal</strain>
    </source>
</reference>
<evidence type="ECO:0000313" key="2">
    <source>
        <dbReference type="EMBL" id="KAJ1687718.1"/>
    </source>
</evidence>
<gene>
    <name evidence="2" type="ORF">LUZ63_019108</name>
</gene>
<dbReference type="AlphaFoldDB" id="A0A9Q0HJ62"/>
<comment type="caution">
    <text evidence="2">The sequence shown here is derived from an EMBL/GenBank/DDBJ whole genome shotgun (WGS) entry which is preliminary data.</text>
</comment>
<sequence>MENFTKHTPYLLTACNHDDKENSGFTLYSISDKLHFKFDEPFLHEKVFIGSQHGWLIVLGQHFEPNLLNPLTGESISLPSITTLQTGRPCYSVNSNIVSYFCRMEYPPESQFLNCAFDECLTQVGFRKVLVSSNPSISSSSFFAAALVGTLFPTLVVARPGENRWNLLREEEWYMDIMFRQDGKLICLTNEGAIHEVELKNDKIVITEMSAPFHEDKSVFNMYLAEDSVGRVLAIKRDNDFSTRPETSDVKVFRFIGSNREESQWERVKSLDEEAIFVGANASISLAKQDIRGEIKPNTIYFTDEWWQYIGSERSKSRPRDICAYNLTSNSIKPCCPFEHRQCTWPLPIWIDLSNPNLILN</sequence>
<dbReference type="OrthoDB" id="598782at2759"/>
<dbReference type="PANTHER" id="PTHR44586:SF25">
    <property type="entry name" value="(WILD MALAYSIAN BANANA) HYPOTHETICAL PROTEIN"/>
    <property type="match status" value="1"/>
</dbReference>
<keyword evidence="3" id="KW-1185">Reference proteome</keyword>
<dbReference type="InterPro" id="IPR005174">
    <property type="entry name" value="KIB1-4_b-propeller"/>
</dbReference>
<feature type="domain" description="KIB1-4 beta-propeller" evidence="1">
    <location>
        <begin position="27"/>
        <end position="326"/>
    </location>
</feature>
<dbReference type="PANTHER" id="PTHR44586">
    <property type="entry name" value="F-BOX DOMAIN CONTAINING PROTEIN, EXPRESSED"/>
    <property type="match status" value="1"/>
</dbReference>
<dbReference type="Proteomes" id="UP001151287">
    <property type="component" value="Unassembled WGS sequence"/>
</dbReference>
<evidence type="ECO:0000313" key="3">
    <source>
        <dbReference type="Proteomes" id="UP001151287"/>
    </source>
</evidence>
<name>A0A9Q0HJ62_9POAL</name>
<accession>A0A9Q0HJ62</accession>
<evidence type="ECO:0000259" key="1">
    <source>
        <dbReference type="Pfam" id="PF03478"/>
    </source>
</evidence>